<organism evidence="2 3">
    <name type="scientific">Hartmannibacter diazotrophicus</name>
    <dbReference type="NCBI Taxonomy" id="1482074"/>
    <lineage>
        <taxon>Bacteria</taxon>
        <taxon>Pseudomonadati</taxon>
        <taxon>Pseudomonadota</taxon>
        <taxon>Alphaproteobacteria</taxon>
        <taxon>Hyphomicrobiales</taxon>
        <taxon>Pleomorphomonadaceae</taxon>
        <taxon>Hartmannibacter</taxon>
    </lineage>
</organism>
<dbReference type="OrthoDB" id="9780606at2"/>
<dbReference type="InterPro" id="IPR027417">
    <property type="entry name" value="P-loop_NTPase"/>
</dbReference>
<dbReference type="Pfam" id="PF12705">
    <property type="entry name" value="PDDEXK_1"/>
    <property type="match status" value="1"/>
</dbReference>
<gene>
    <name evidence="2" type="ORF">HDIA_0032</name>
</gene>
<dbReference type="KEGG" id="hdi:HDIA_0032"/>
<dbReference type="EMBL" id="LT960614">
    <property type="protein sequence ID" value="SON53573.1"/>
    <property type="molecule type" value="Genomic_DNA"/>
</dbReference>
<dbReference type="Proteomes" id="UP000223606">
    <property type="component" value="Chromosome 1"/>
</dbReference>
<dbReference type="InterPro" id="IPR014153">
    <property type="entry name" value="Ds_break_AddB"/>
</dbReference>
<proteinExistence type="predicted"/>
<evidence type="ECO:0000313" key="3">
    <source>
        <dbReference type="Proteomes" id="UP000223606"/>
    </source>
</evidence>
<sequence length="1054" mass="114448">MATTSEQDRDDEPLPPRVFSIDPAVPFLPTLVEALLAGDLVPGFVLADDPLALADVTILVPTRRAARVLRGEFVRALGGRAALLPVIRPIGDIDEEGDAFRADDDLDLPPVIGEAERLLSMARLVMRWREGIAPERELTPHGTPIRIPASPADAIHLARDLLALLDQAANEEIDWAKLSGLVPEDHAAYWQLTLTFLDIATKAWPEHLAERGLIEPGERHRQMVLRRIDQMTRAGGGPVIAAGSTGSIPTTAKLLAAIARLPNGAVVLPGLDTHLDDETFGLVAPEIGPGVPSHPQAALAHLVRVIGIERGEVRELGVPEPSLAMRGQIVSEALRPAETTDRWPAFAGDMPPKTRTDALDGLSIMVARQPAEEALAIALCLRETVEDSEKVAALVTADRELARRVCLELQRFGLAVEDSAGEALLDTPPAILARHVADVVLGGFAPDDLLALLKHPLASFGLPRVVAREAARAIEIAVLRGPRLAAGSRPLVEAIDRALADFEGKEARIHPVLRMLGPEAVREGRDLAQRVVEAFAPLEAMVGGHDLPLDDLLRAHVEVLRAVASDETGSDARLYTGPAGEELASFLAGQLETHARAFVIDAALYPAVFEALMVGRQVHRPVAAGARVHIWGQLEARLMQADRVVLGGLVEGVWPARTDTGPWLSRPMRSGLDFGPPERRIGLAAHDFQMRFGTRDLILSYSAKKEGAPTVASRWLQRVTAVLGPEQTEELRQRGERWLGVARRIDDGPRSPRPARASALPPVEARPKALNVTDIETWVRDPYALYARRILRFEPLDPLGRMPDFATRGTVIHDALAEFASDGGPHVGEEGLRRLIAIGERYFAPLRLRPELHALWWPRFLEMARFLVESFEEAKGETTRRIAECKGSLVMAIDAEDFTLNGRADRIDVGLGGEAVIVDFKTGAAPSKKQLVTLMKPQMPLEGFMLREGAFEGLGRMEATALVHVILKGLSGADKIDLFDGEKAKKGEEAKTLADIVGESARQLAGLVRAYRDPERAYPSRPRVLLSRQTGGAYDHLARVAEWQAAGGEGEGEE</sequence>
<accession>A0A2C9D018</accession>
<protein>
    <submittedName>
        <fullName evidence="2">Double-strand break repair protein AddB</fullName>
    </submittedName>
</protein>
<dbReference type="InterPro" id="IPR011604">
    <property type="entry name" value="PDDEXK-like_dom_sf"/>
</dbReference>
<feature type="domain" description="PD-(D/E)XK endonuclease-like" evidence="1">
    <location>
        <begin position="770"/>
        <end position="1003"/>
    </location>
</feature>
<dbReference type="InterPro" id="IPR038726">
    <property type="entry name" value="PDDEXK_AddAB-type"/>
</dbReference>
<reference evidence="3" key="1">
    <citation type="submission" date="2017-09" db="EMBL/GenBank/DDBJ databases">
        <title>Genome sequence of Nannocystis excedens DSM 71.</title>
        <authorList>
            <person name="Blom J."/>
        </authorList>
    </citation>
    <scope>NUCLEOTIDE SEQUENCE [LARGE SCALE GENOMIC DNA]</scope>
    <source>
        <strain evidence="3">type strain: E19</strain>
    </source>
</reference>
<dbReference type="SUPFAM" id="SSF52540">
    <property type="entry name" value="P-loop containing nucleoside triphosphate hydrolases"/>
    <property type="match status" value="1"/>
</dbReference>
<evidence type="ECO:0000259" key="1">
    <source>
        <dbReference type="Pfam" id="PF12705"/>
    </source>
</evidence>
<dbReference type="NCBIfam" id="TIGR02786">
    <property type="entry name" value="addB_alphas"/>
    <property type="match status" value="1"/>
</dbReference>
<dbReference type="Gene3D" id="3.90.320.10">
    <property type="match status" value="1"/>
</dbReference>
<name>A0A2C9D018_9HYPH</name>
<evidence type="ECO:0000313" key="2">
    <source>
        <dbReference type="EMBL" id="SON53573.1"/>
    </source>
</evidence>
<keyword evidence="3" id="KW-1185">Reference proteome</keyword>
<dbReference type="RefSeq" id="WP_099553261.1">
    <property type="nucleotide sequence ID" value="NZ_LT960614.1"/>
</dbReference>
<dbReference type="AlphaFoldDB" id="A0A2C9D018"/>